<dbReference type="PRINTS" id="PR00261">
    <property type="entry name" value="LDLRECEPTOR"/>
</dbReference>
<dbReference type="GO" id="GO:0043235">
    <property type="term" value="C:receptor complex"/>
    <property type="evidence" value="ECO:0007669"/>
    <property type="project" value="TreeGrafter"/>
</dbReference>
<reference evidence="12 13" key="1">
    <citation type="submission" date="2018-04" db="EMBL/GenBank/DDBJ databases">
        <title>The genome of golden apple snail Pomacea canaliculata provides insight into stress tolerance and invasive adaptation.</title>
        <authorList>
            <person name="Liu C."/>
            <person name="Liu B."/>
            <person name="Ren Y."/>
            <person name="Zhang Y."/>
            <person name="Wang H."/>
            <person name="Li S."/>
            <person name="Jiang F."/>
            <person name="Yin L."/>
            <person name="Zhang G."/>
            <person name="Qian W."/>
            <person name="Fan W."/>
        </authorList>
    </citation>
    <scope>NUCLEOTIDE SEQUENCE [LARGE SCALE GENOMIC DNA]</scope>
    <source>
        <strain evidence="12">SZHN2017</strain>
        <tissue evidence="12">Muscle</tissue>
    </source>
</reference>
<protein>
    <submittedName>
        <fullName evidence="12">Uncharacterized protein</fullName>
    </submittedName>
</protein>
<dbReference type="Pfam" id="PF00057">
    <property type="entry name" value="Ldl_recept_a"/>
    <property type="match status" value="3"/>
</dbReference>
<comment type="caution">
    <text evidence="12">The sequence shown here is derived from an EMBL/GenBank/DDBJ whole genome shotgun (WGS) entry which is preliminary data.</text>
</comment>
<evidence type="ECO:0000313" key="13">
    <source>
        <dbReference type="Proteomes" id="UP000245119"/>
    </source>
</evidence>
<dbReference type="InterPro" id="IPR023415">
    <property type="entry name" value="LDLR_class-A_CS"/>
</dbReference>
<keyword evidence="7 10" id="KW-1015">Disulfide bond</keyword>
<evidence type="ECO:0000256" key="2">
    <source>
        <dbReference type="ARBA" id="ARBA00022692"/>
    </source>
</evidence>
<sequence length="203" mass="22741">MLKFVLLVCLVLTVTQAVKYHKSKLQFAQKRSLMAKRQARICGENQFMCTSGECLPSMWTCDAQADCLDGSDEAECDCACRGEHKFQCKNGNCIPRSFVCDMFNDCGDGSDEVDCLCDPVTQFQCPGGRCIPIQWRCDGDDDCGDFTDEVGCPALHPDDCRDRMTLRGCLLMNDTSLPICLDDDLGFKYCRKFCKHCTVNPDE</sequence>
<keyword evidence="9" id="KW-0325">Glycoprotein</keyword>
<keyword evidence="3 11" id="KW-0732">Signal</keyword>
<feature type="disulfide bond" evidence="10">
    <location>
        <begin position="42"/>
        <end position="54"/>
    </location>
</feature>
<feature type="disulfide bond" evidence="10">
    <location>
        <begin position="100"/>
        <end position="115"/>
    </location>
</feature>
<feature type="chain" id="PRO_5015402664" evidence="11">
    <location>
        <begin position="18"/>
        <end position="203"/>
    </location>
</feature>
<dbReference type="SUPFAM" id="SSF57424">
    <property type="entry name" value="LDL receptor-like module"/>
    <property type="match status" value="3"/>
</dbReference>
<comment type="caution">
    <text evidence="10">Lacks conserved residue(s) required for the propagation of feature annotation.</text>
</comment>
<evidence type="ECO:0000256" key="4">
    <source>
        <dbReference type="ARBA" id="ARBA00022737"/>
    </source>
</evidence>
<dbReference type="CDD" id="cd00112">
    <property type="entry name" value="LDLa"/>
    <property type="match status" value="2"/>
</dbReference>
<feature type="disulfide bond" evidence="10">
    <location>
        <begin position="61"/>
        <end position="76"/>
    </location>
</feature>
<keyword evidence="5" id="KW-1133">Transmembrane helix</keyword>
<evidence type="ECO:0000256" key="5">
    <source>
        <dbReference type="ARBA" id="ARBA00022989"/>
    </source>
</evidence>
<dbReference type="Proteomes" id="UP000245119">
    <property type="component" value="Linkage Group LG9"/>
</dbReference>
<dbReference type="STRING" id="400727.A0A2T7NT77"/>
<feature type="signal peptide" evidence="11">
    <location>
        <begin position="1"/>
        <end position="17"/>
    </location>
</feature>
<dbReference type="EMBL" id="PZQS01000009">
    <property type="protein sequence ID" value="PVD24375.1"/>
    <property type="molecule type" value="Genomic_DNA"/>
</dbReference>
<evidence type="ECO:0000256" key="8">
    <source>
        <dbReference type="ARBA" id="ARBA00023170"/>
    </source>
</evidence>
<evidence type="ECO:0000313" key="12">
    <source>
        <dbReference type="EMBL" id="PVD24375.1"/>
    </source>
</evidence>
<dbReference type="SMART" id="SM00192">
    <property type="entry name" value="LDLa"/>
    <property type="match status" value="3"/>
</dbReference>
<keyword evidence="2" id="KW-0812">Transmembrane</keyword>
<dbReference type="PROSITE" id="PS50068">
    <property type="entry name" value="LDLRA_2"/>
    <property type="match status" value="3"/>
</dbReference>
<feature type="disulfide bond" evidence="10">
    <location>
        <begin position="49"/>
        <end position="67"/>
    </location>
</feature>
<evidence type="ECO:0000256" key="6">
    <source>
        <dbReference type="ARBA" id="ARBA00023136"/>
    </source>
</evidence>
<comment type="subcellular location">
    <subcellularLocation>
        <location evidence="1">Membrane</location>
        <topology evidence="1">Single-pass membrane protein</topology>
    </subcellularLocation>
</comment>
<evidence type="ECO:0000256" key="9">
    <source>
        <dbReference type="ARBA" id="ARBA00023180"/>
    </source>
</evidence>
<dbReference type="InterPro" id="IPR036055">
    <property type="entry name" value="LDL_receptor-like_sf"/>
</dbReference>
<dbReference type="InterPro" id="IPR002172">
    <property type="entry name" value="LDrepeatLR_classA_rpt"/>
</dbReference>
<keyword evidence="4" id="KW-0677">Repeat</keyword>
<dbReference type="AlphaFoldDB" id="A0A2T7NT77"/>
<name>A0A2T7NT77_POMCA</name>
<evidence type="ECO:0000256" key="3">
    <source>
        <dbReference type="ARBA" id="ARBA00022729"/>
    </source>
</evidence>
<dbReference type="PROSITE" id="PS01209">
    <property type="entry name" value="LDLRA_1"/>
    <property type="match status" value="1"/>
</dbReference>
<gene>
    <name evidence="12" type="ORF">C0Q70_14856</name>
</gene>
<evidence type="ECO:0000256" key="10">
    <source>
        <dbReference type="PROSITE-ProRule" id="PRU00124"/>
    </source>
</evidence>
<proteinExistence type="predicted"/>
<feature type="disulfide bond" evidence="10">
    <location>
        <begin position="125"/>
        <end position="143"/>
    </location>
</feature>
<evidence type="ECO:0000256" key="7">
    <source>
        <dbReference type="ARBA" id="ARBA00023157"/>
    </source>
</evidence>
<dbReference type="InterPro" id="IPR051221">
    <property type="entry name" value="LDLR-related"/>
</dbReference>
<dbReference type="Gene3D" id="4.10.400.10">
    <property type="entry name" value="Low-density Lipoprotein Receptor"/>
    <property type="match status" value="3"/>
</dbReference>
<feature type="disulfide bond" evidence="10">
    <location>
        <begin position="88"/>
        <end position="106"/>
    </location>
</feature>
<feature type="disulfide bond" evidence="10">
    <location>
        <begin position="137"/>
        <end position="152"/>
    </location>
</feature>
<dbReference type="GO" id="GO:0005886">
    <property type="term" value="C:plasma membrane"/>
    <property type="evidence" value="ECO:0007669"/>
    <property type="project" value="TreeGrafter"/>
</dbReference>
<organism evidence="12 13">
    <name type="scientific">Pomacea canaliculata</name>
    <name type="common">Golden apple snail</name>
    <dbReference type="NCBI Taxonomy" id="400727"/>
    <lineage>
        <taxon>Eukaryota</taxon>
        <taxon>Metazoa</taxon>
        <taxon>Spiralia</taxon>
        <taxon>Lophotrochozoa</taxon>
        <taxon>Mollusca</taxon>
        <taxon>Gastropoda</taxon>
        <taxon>Caenogastropoda</taxon>
        <taxon>Architaenioglossa</taxon>
        <taxon>Ampullarioidea</taxon>
        <taxon>Ampullariidae</taxon>
        <taxon>Pomacea</taxon>
    </lineage>
</organism>
<evidence type="ECO:0000256" key="1">
    <source>
        <dbReference type="ARBA" id="ARBA00004167"/>
    </source>
</evidence>
<dbReference type="FunFam" id="4.10.400.10:FF:000004">
    <property type="entry name" value="Low-density lipoprotein receptor-related protein 1"/>
    <property type="match status" value="1"/>
</dbReference>
<keyword evidence="6" id="KW-0472">Membrane</keyword>
<accession>A0A2T7NT77</accession>
<keyword evidence="8" id="KW-0675">Receptor</keyword>
<evidence type="ECO:0000256" key="11">
    <source>
        <dbReference type="SAM" id="SignalP"/>
    </source>
</evidence>
<dbReference type="FunFam" id="4.10.400.10:FF:000002">
    <property type="entry name" value="Low-density lipoprotein receptor-related protein 1"/>
    <property type="match status" value="1"/>
</dbReference>
<dbReference type="PANTHER" id="PTHR22722">
    <property type="entry name" value="LOW-DENSITY LIPOPROTEIN RECEPTOR-RELATED PROTEIN 2-RELATED"/>
    <property type="match status" value="1"/>
</dbReference>
<keyword evidence="13" id="KW-1185">Reference proteome</keyword>
<dbReference type="OrthoDB" id="10062665at2759"/>